<protein>
    <submittedName>
        <fullName evidence="1">Uncharacterized protein</fullName>
    </submittedName>
</protein>
<sequence>MSSESITLRGRRAYSIIPIVTRETEPVKPSPFLPLLPGCRSLLNLPGAWPGLARPGESNQAKATLIPCGATARAADEIAVVMPTCPIILFIPFRLGIFKKKQLFTPHLVEEGEKEEVLPE</sequence>
<dbReference type="AlphaFoldDB" id="A0A4V6A8F5"/>
<geneLocation type="mitochondrion" evidence="1"/>
<gene>
    <name evidence="1" type="ORF">D5086_0000161170</name>
</gene>
<comment type="caution">
    <text evidence="1">The sequence shown here is derived from an EMBL/GenBank/DDBJ whole genome shotgun (WGS) entry which is preliminary data.</text>
</comment>
<proteinExistence type="predicted"/>
<name>A0A4V6A8F5_POPAL</name>
<organism evidence="1">
    <name type="scientific">Populus alba</name>
    <name type="common">White poplar</name>
    <dbReference type="NCBI Taxonomy" id="43335"/>
    <lineage>
        <taxon>Eukaryota</taxon>
        <taxon>Viridiplantae</taxon>
        <taxon>Streptophyta</taxon>
        <taxon>Embryophyta</taxon>
        <taxon>Tracheophyta</taxon>
        <taxon>Spermatophyta</taxon>
        <taxon>Magnoliopsida</taxon>
        <taxon>eudicotyledons</taxon>
        <taxon>Gunneridae</taxon>
        <taxon>Pentapetalae</taxon>
        <taxon>rosids</taxon>
        <taxon>fabids</taxon>
        <taxon>Malpighiales</taxon>
        <taxon>Salicaceae</taxon>
        <taxon>Saliceae</taxon>
        <taxon>Populus</taxon>
    </lineage>
</organism>
<dbReference type="EMBL" id="RCHU01000534">
    <property type="protein sequence ID" value="TKS02716.1"/>
    <property type="molecule type" value="Genomic_DNA"/>
</dbReference>
<accession>A0A4V6A8F5</accession>
<reference evidence="1" key="1">
    <citation type="submission" date="2018-10" db="EMBL/GenBank/DDBJ databases">
        <title>Population genomic analysis revealed the cold adaptation of white poplar.</title>
        <authorList>
            <person name="Liu Y.-J."/>
        </authorList>
    </citation>
    <scope>NUCLEOTIDE SEQUENCE [LARGE SCALE GENOMIC DNA]</scope>
    <source>
        <strain evidence="1">PAL-ZL1</strain>
    </source>
</reference>
<keyword evidence="1" id="KW-0496">Mitochondrion</keyword>
<evidence type="ECO:0000313" key="1">
    <source>
        <dbReference type="EMBL" id="TKS02716.1"/>
    </source>
</evidence>